<evidence type="ECO:0000259" key="3">
    <source>
        <dbReference type="PROSITE" id="PS50110"/>
    </source>
</evidence>
<dbReference type="RefSeq" id="WP_161026440.1">
    <property type="nucleotide sequence ID" value="NZ_WWCJ01000010.1"/>
</dbReference>
<dbReference type="Gene3D" id="3.40.50.2300">
    <property type="match status" value="1"/>
</dbReference>
<evidence type="ECO:0000256" key="2">
    <source>
        <dbReference type="PROSITE-ProRule" id="PRU00169"/>
    </source>
</evidence>
<dbReference type="GO" id="GO:0032993">
    <property type="term" value="C:protein-DNA complex"/>
    <property type="evidence" value="ECO:0007669"/>
    <property type="project" value="TreeGrafter"/>
</dbReference>
<proteinExistence type="predicted"/>
<evidence type="ECO:0000313" key="6">
    <source>
        <dbReference type="Proteomes" id="UP000448575"/>
    </source>
</evidence>
<keyword evidence="6" id="KW-1185">Reference proteome</keyword>
<dbReference type="AlphaFoldDB" id="A0A6N9HJX2"/>
<dbReference type="PANTHER" id="PTHR48111">
    <property type="entry name" value="REGULATOR OF RPOS"/>
    <property type="match status" value="1"/>
</dbReference>
<feature type="modified residue" description="4-aspartylphosphate" evidence="2">
    <location>
        <position position="55"/>
    </location>
</feature>
<dbReference type="InterPro" id="IPR001789">
    <property type="entry name" value="Sig_transdc_resp-reg_receiver"/>
</dbReference>
<dbReference type="InterPro" id="IPR039420">
    <property type="entry name" value="WalR-like"/>
</dbReference>
<organism evidence="5 6">
    <name type="scientific">Pseudoduganella guangdongensis</name>
    <dbReference type="NCBI Taxonomy" id="2692179"/>
    <lineage>
        <taxon>Bacteria</taxon>
        <taxon>Pseudomonadati</taxon>
        <taxon>Pseudomonadota</taxon>
        <taxon>Betaproteobacteria</taxon>
        <taxon>Burkholderiales</taxon>
        <taxon>Oxalobacteraceae</taxon>
        <taxon>Telluria group</taxon>
        <taxon>Pseudoduganella</taxon>
    </lineage>
</organism>
<dbReference type="SMART" id="SM00850">
    <property type="entry name" value="LytTR"/>
    <property type="match status" value="1"/>
</dbReference>
<keyword evidence="1" id="KW-0238">DNA-binding</keyword>
<evidence type="ECO:0000259" key="4">
    <source>
        <dbReference type="PROSITE" id="PS50930"/>
    </source>
</evidence>
<dbReference type="PANTHER" id="PTHR48111:SF69">
    <property type="entry name" value="RESPONSE REGULATOR RECEIVER"/>
    <property type="match status" value="1"/>
</dbReference>
<dbReference type="GO" id="GO:0005829">
    <property type="term" value="C:cytosol"/>
    <property type="evidence" value="ECO:0007669"/>
    <property type="project" value="TreeGrafter"/>
</dbReference>
<dbReference type="InterPro" id="IPR007492">
    <property type="entry name" value="LytTR_DNA-bd_dom"/>
</dbReference>
<dbReference type="SUPFAM" id="SSF52172">
    <property type="entry name" value="CheY-like"/>
    <property type="match status" value="1"/>
</dbReference>
<evidence type="ECO:0000313" key="5">
    <source>
        <dbReference type="EMBL" id="MYN03463.1"/>
    </source>
</evidence>
<accession>A0A6N9HJX2</accession>
<dbReference type="InterPro" id="IPR011006">
    <property type="entry name" value="CheY-like_superfamily"/>
</dbReference>
<gene>
    <name evidence="5" type="ORF">GTP41_15305</name>
</gene>
<dbReference type="Gene3D" id="2.40.50.1020">
    <property type="entry name" value="LytTr DNA-binding domain"/>
    <property type="match status" value="1"/>
</dbReference>
<dbReference type="GO" id="GO:0000156">
    <property type="term" value="F:phosphorelay response regulator activity"/>
    <property type="evidence" value="ECO:0007669"/>
    <property type="project" value="TreeGrafter"/>
</dbReference>
<dbReference type="SMART" id="SM00448">
    <property type="entry name" value="REC"/>
    <property type="match status" value="1"/>
</dbReference>
<dbReference type="Pfam" id="PF00072">
    <property type="entry name" value="Response_reg"/>
    <property type="match status" value="1"/>
</dbReference>
<dbReference type="EMBL" id="WWCJ01000010">
    <property type="protein sequence ID" value="MYN03463.1"/>
    <property type="molecule type" value="Genomic_DNA"/>
</dbReference>
<dbReference type="GO" id="GO:0006355">
    <property type="term" value="P:regulation of DNA-templated transcription"/>
    <property type="evidence" value="ECO:0007669"/>
    <property type="project" value="TreeGrafter"/>
</dbReference>
<name>A0A6N9HJX2_9BURK</name>
<dbReference type="Pfam" id="PF04397">
    <property type="entry name" value="LytTR"/>
    <property type="match status" value="1"/>
</dbReference>
<dbReference type="PROSITE" id="PS50110">
    <property type="entry name" value="RESPONSE_REGULATORY"/>
    <property type="match status" value="1"/>
</dbReference>
<keyword evidence="2" id="KW-0597">Phosphoprotein</keyword>
<evidence type="ECO:0000256" key="1">
    <source>
        <dbReference type="ARBA" id="ARBA00023125"/>
    </source>
</evidence>
<dbReference type="GO" id="GO:0000976">
    <property type="term" value="F:transcription cis-regulatory region binding"/>
    <property type="evidence" value="ECO:0007669"/>
    <property type="project" value="TreeGrafter"/>
</dbReference>
<feature type="domain" description="HTH LytTR-type" evidence="4">
    <location>
        <begin position="150"/>
        <end position="254"/>
    </location>
</feature>
<comment type="caution">
    <text evidence="5">The sequence shown here is derived from an EMBL/GenBank/DDBJ whole genome shotgun (WGS) entry which is preliminary data.</text>
</comment>
<reference evidence="5 6" key="1">
    <citation type="submission" date="2019-12" db="EMBL/GenBank/DDBJ databases">
        <title>Novel species isolated from a subtropical stream in China.</title>
        <authorList>
            <person name="Lu H."/>
        </authorList>
    </citation>
    <scope>NUCLEOTIDE SEQUENCE [LARGE SCALE GENOMIC DNA]</scope>
    <source>
        <strain evidence="5 6">DS3</strain>
    </source>
</reference>
<feature type="domain" description="Response regulatory" evidence="3">
    <location>
        <begin position="3"/>
        <end position="115"/>
    </location>
</feature>
<dbReference type="Proteomes" id="UP000448575">
    <property type="component" value="Unassembled WGS sequence"/>
</dbReference>
<sequence length="254" mass="28366">MPTAVIADDEDLPRGDLRRMLAQAWPELAIVAECEDGGDALAAIAAHRPDVAFLDIRMPELSGLDVARASEGRCRVVFTTAYDAHAIEAFGLGALDYLLKPITPERLEQSVARLRSQLAAGLAMPDLMRMMADFDRQLSASRQAERIKWISTTAGNNIKLFPIDDVLFFDADSRYTRVVSATDEGVVRTTIRDLQKGLDPDQFWQVHRGTLVNARAIAGAQRDEMGNLHVLLRGHAERLKVSQSYLWRFRHEVQ</sequence>
<dbReference type="PROSITE" id="PS50930">
    <property type="entry name" value="HTH_LYTTR"/>
    <property type="match status" value="1"/>
</dbReference>
<protein>
    <submittedName>
        <fullName evidence="5">Response regulator</fullName>
    </submittedName>
</protein>